<dbReference type="InterPro" id="IPR001965">
    <property type="entry name" value="Znf_PHD"/>
</dbReference>
<evidence type="ECO:0000256" key="1">
    <source>
        <dbReference type="ARBA" id="ARBA00022723"/>
    </source>
</evidence>
<evidence type="ECO:0000256" key="4">
    <source>
        <dbReference type="SAM" id="MobiDB-lite"/>
    </source>
</evidence>
<evidence type="ECO:0000256" key="3">
    <source>
        <dbReference type="ARBA" id="ARBA00022833"/>
    </source>
</evidence>
<gene>
    <name evidence="6" type="ORF">FOL47_003356</name>
</gene>
<evidence type="ECO:0000313" key="6">
    <source>
        <dbReference type="EMBL" id="KAF4667850.1"/>
    </source>
</evidence>
<feature type="compositionally biased region" description="Polar residues" evidence="4">
    <location>
        <begin position="835"/>
        <end position="846"/>
    </location>
</feature>
<dbReference type="InterPro" id="IPR011011">
    <property type="entry name" value="Znf_FYVE_PHD"/>
</dbReference>
<dbReference type="SMART" id="SM00249">
    <property type="entry name" value="PHD"/>
    <property type="match status" value="1"/>
</dbReference>
<feature type="region of interest" description="Disordered" evidence="4">
    <location>
        <begin position="747"/>
        <end position="802"/>
    </location>
</feature>
<dbReference type="Proteomes" id="UP000591131">
    <property type="component" value="Unassembled WGS sequence"/>
</dbReference>
<reference evidence="6 7" key="1">
    <citation type="submission" date="2020-04" db="EMBL/GenBank/DDBJ databases">
        <title>Perkinsus chesapeaki whole genome sequence.</title>
        <authorList>
            <person name="Bogema D.R."/>
        </authorList>
    </citation>
    <scope>NUCLEOTIDE SEQUENCE [LARGE SCALE GENOMIC DNA]</scope>
    <source>
        <strain evidence="6">ATCC PRA-425</strain>
    </source>
</reference>
<feature type="compositionally biased region" description="Basic residues" evidence="4">
    <location>
        <begin position="66"/>
        <end position="77"/>
    </location>
</feature>
<accession>A0A7J6M9G7</accession>
<feature type="region of interest" description="Disordered" evidence="4">
    <location>
        <begin position="1203"/>
        <end position="1281"/>
    </location>
</feature>
<keyword evidence="7" id="KW-1185">Reference proteome</keyword>
<proteinExistence type="predicted"/>
<evidence type="ECO:0000259" key="5">
    <source>
        <dbReference type="SMART" id="SM00249"/>
    </source>
</evidence>
<feature type="compositionally biased region" description="Low complexity" evidence="4">
    <location>
        <begin position="673"/>
        <end position="685"/>
    </location>
</feature>
<evidence type="ECO:0000313" key="7">
    <source>
        <dbReference type="Proteomes" id="UP000591131"/>
    </source>
</evidence>
<dbReference type="Gene3D" id="3.30.40.10">
    <property type="entry name" value="Zinc/RING finger domain, C3HC4 (zinc finger)"/>
    <property type="match status" value="1"/>
</dbReference>
<feature type="region of interest" description="Disordered" evidence="4">
    <location>
        <begin position="597"/>
        <end position="686"/>
    </location>
</feature>
<dbReference type="SUPFAM" id="SSF57903">
    <property type="entry name" value="FYVE/PHD zinc finger"/>
    <property type="match status" value="1"/>
</dbReference>
<keyword evidence="1" id="KW-0479">Metal-binding</keyword>
<feature type="domain" description="Zinc finger PHD-type" evidence="5">
    <location>
        <begin position="18"/>
        <end position="95"/>
    </location>
</feature>
<dbReference type="InterPro" id="IPR019786">
    <property type="entry name" value="Zinc_finger_PHD-type_CS"/>
</dbReference>
<feature type="compositionally biased region" description="Polar residues" evidence="4">
    <location>
        <begin position="656"/>
        <end position="672"/>
    </location>
</feature>
<feature type="region of interest" description="Disordered" evidence="4">
    <location>
        <begin position="59"/>
        <end position="81"/>
    </location>
</feature>
<comment type="caution">
    <text evidence="6">The sequence shown here is derived from an EMBL/GenBank/DDBJ whole genome shotgun (WGS) entry which is preliminary data.</text>
</comment>
<dbReference type="PROSITE" id="PS01359">
    <property type="entry name" value="ZF_PHD_1"/>
    <property type="match status" value="1"/>
</dbReference>
<dbReference type="EMBL" id="JAAPAO010000202">
    <property type="protein sequence ID" value="KAF4667850.1"/>
    <property type="molecule type" value="Genomic_DNA"/>
</dbReference>
<keyword evidence="2" id="KW-0863">Zinc-finger</keyword>
<name>A0A7J6M9G7_PERCH</name>
<dbReference type="CDD" id="cd15517">
    <property type="entry name" value="PHD_TCF19_like"/>
    <property type="match status" value="1"/>
</dbReference>
<sequence length="1281" mass="140405">MPINYNHIVIDEARIEQTCHFCRTEEVPDAAGLWVGCDRCFAWFHVPCAPNYGDALAQQSQTSRSSRTRSGTRRSRSTRGNGVDSDNLWLCPGCRLSREREGDLNCKAIVTPVLKLINDLQLEFVDGTHNLAKELVKASSKVSCRDSEYKKIWKLGGEQNSPVNLLLSANIKCKLSLGRKKLPFFDFARFVSLELSGLEAEALSQLDYYLSHTFGALICRALNITSLKYLWEADPHKQAETAAEEETRTCRERQVTLFLREQASKIGREELDTHSVWKKVRRSLEGLIRCGTNTGLLSRIQSDMSGRPGIIDLRQGIADFMPEGFIMIARSSEAIAESQVTVGNVVYVAKGCFKDDENGGHALYYSIADGETPARGYRAVMYIRASAAEAVCDICYKNRHSEHAKIRFCCCSGSVCYVCQFQHAILLFSKKHPLACVVCRQPLPDTSACWRVAFDAHSFITILIALNPRSRELLESQGEEAVVIPDSDANISKSLAYDVLLNVHSGSNTTENDAMTRREVAALYRQQLNLSPELTDEEVMNRARRAAEPQGLLDTAQLPADLAAYLPVADAGGNGAGQSLPDVLDRIIADENMLSEGDISPIRSGPVSISDDGSPLQRSMYGSSVANDDEDRDVGSADDANDDEGRDVGTAGDAGGNNSPSYVTGDGSTAQALPSSGPSLLSSTSRGNGGSNLLLTSASGLLPAGGHATQQASVSSLGFDEEASGVINSGVTRNTSDHAVVGISSGSILHSNPHRANMPSVISSSTSTGDRGASRILSSSARSSPLHARLAPGGNLSNGNRTYMVGADQLEDATTPQPLRQSDAALEESGMVIQGEQQPARASNPSGTPPGAPNLNGTPPRAPNPNGSNPHGATIAGMTFTSTNRNNEAFWWESRLYAREGNESRIGVRYRCRGPGHCTSSCTLSVDRSQWVRRPSNHVPGCVADPHRQEISLAARRLQASARADENMTVLTALTTTGNNEYADTRDLRNLRERQSYTMRRSLQLPGLPTGPIGSRQFMVQNHENITQYACAIYSGIQMDYGSHLASKTSMRSQWILIRRVKKCIDILVLTQWFVKTLLLGLVAGARRFIRPLGARYFSVYEGQTVQESELIPQEDDWVIEETNFCLGRNCYVRFREEDDLARRALHQMDSQLNKMHTRLRDGTVIPYMSFHPDEMVDRPAPVHTFTEKPLLKWTWDETYEEAYDDPDAPSYKRVPYPGDAQTEAPEEVEEPWKKLKKSTKTAEADPSPPDAETQQPQEIPDAEATPSESAKGKNKKSGKK</sequence>
<dbReference type="InterPro" id="IPR013083">
    <property type="entry name" value="Znf_RING/FYVE/PHD"/>
</dbReference>
<organism evidence="6 7">
    <name type="scientific">Perkinsus chesapeaki</name>
    <name type="common">Clam parasite</name>
    <name type="synonym">Perkinsus andrewsi</name>
    <dbReference type="NCBI Taxonomy" id="330153"/>
    <lineage>
        <taxon>Eukaryota</taxon>
        <taxon>Sar</taxon>
        <taxon>Alveolata</taxon>
        <taxon>Perkinsozoa</taxon>
        <taxon>Perkinsea</taxon>
        <taxon>Perkinsida</taxon>
        <taxon>Perkinsidae</taxon>
        <taxon>Perkinsus</taxon>
    </lineage>
</organism>
<feature type="region of interest" description="Disordered" evidence="4">
    <location>
        <begin position="835"/>
        <end position="878"/>
    </location>
</feature>
<feature type="compositionally biased region" description="Polar residues" evidence="4">
    <location>
        <begin position="616"/>
        <end position="626"/>
    </location>
</feature>
<protein>
    <recommendedName>
        <fullName evidence="5">Zinc finger PHD-type domain-containing protein</fullName>
    </recommendedName>
</protein>
<dbReference type="GO" id="GO:0008270">
    <property type="term" value="F:zinc ion binding"/>
    <property type="evidence" value="ECO:0007669"/>
    <property type="project" value="UniProtKB-KW"/>
</dbReference>
<evidence type="ECO:0000256" key="2">
    <source>
        <dbReference type="ARBA" id="ARBA00022771"/>
    </source>
</evidence>
<feature type="compositionally biased region" description="Low complexity" evidence="4">
    <location>
        <begin position="774"/>
        <end position="791"/>
    </location>
</feature>
<feature type="compositionally biased region" description="Polar residues" evidence="4">
    <location>
        <begin position="760"/>
        <end position="769"/>
    </location>
</feature>
<dbReference type="OrthoDB" id="430536at2759"/>
<keyword evidence="3" id="KW-0862">Zinc</keyword>